<proteinExistence type="predicted"/>
<feature type="region of interest" description="Disordered" evidence="1">
    <location>
        <begin position="1"/>
        <end position="26"/>
    </location>
</feature>
<comment type="caution">
    <text evidence="2">The sequence shown here is derived from an EMBL/GenBank/DDBJ whole genome shotgun (WGS) entry which is preliminary data.</text>
</comment>
<dbReference type="EMBL" id="JAINUG010000338">
    <property type="protein sequence ID" value="KAJ8377864.1"/>
    <property type="molecule type" value="Genomic_DNA"/>
</dbReference>
<accession>A0AAD7RFK3</accession>
<feature type="region of interest" description="Disordered" evidence="1">
    <location>
        <begin position="73"/>
        <end position="105"/>
    </location>
</feature>
<keyword evidence="3" id="KW-1185">Reference proteome</keyword>
<sequence length="105" mass="11259">MSGHVTRTEHGHSPSISRHSPVEAERLKQAFGPTNQRLGAGSGPCYGESGWAVLISERASRVTALWDCPSLTPVGQLSESPHASLGVPTCYAPPRENHDEDEDGR</sequence>
<evidence type="ECO:0000256" key="1">
    <source>
        <dbReference type="SAM" id="MobiDB-lite"/>
    </source>
</evidence>
<evidence type="ECO:0000313" key="2">
    <source>
        <dbReference type="EMBL" id="KAJ8377864.1"/>
    </source>
</evidence>
<organism evidence="2 3">
    <name type="scientific">Aldrovandia affinis</name>
    <dbReference type="NCBI Taxonomy" id="143900"/>
    <lineage>
        <taxon>Eukaryota</taxon>
        <taxon>Metazoa</taxon>
        <taxon>Chordata</taxon>
        <taxon>Craniata</taxon>
        <taxon>Vertebrata</taxon>
        <taxon>Euteleostomi</taxon>
        <taxon>Actinopterygii</taxon>
        <taxon>Neopterygii</taxon>
        <taxon>Teleostei</taxon>
        <taxon>Notacanthiformes</taxon>
        <taxon>Halosauridae</taxon>
        <taxon>Aldrovandia</taxon>
    </lineage>
</organism>
<feature type="compositionally biased region" description="Basic and acidic residues" evidence="1">
    <location>
        <begin position="1"/>
        <end position="12"/>
    </location>
</feature>
<dbReference type="AlphaFoldDB" id="A0AAD7RFK3"/>
<protein>
    <submittedName>
        <fullName evidence="2">Uncharacterized protein</fullName>
    </submittedName>
</protein>
<name>A0AAD7RFK3_9TELE</name>
<dbReference type="Proteomes" id="UP001221898">
    <property type="component" value="Unassembled WGS sequence"/>
</dbReference>
<evidence type="ECO:0000313" key="3">
    <source>
        <dbReference type="Proteomes" id="UP001221898"/>
    </source>
</evidence>
<reference evidence="2" key="1">
    <citation type="journal article" date="2023" name="Science">
        <title>Genome structures resolve the early diversification of teleost fishes.</title>
        <authorList>
            <person name="Parey E."/>
            <person name="Louis A."/>
            <person name="Montfort J."/>
            <person name="Bouchez O."/>
            <person name="Roques C."/>
            <person name="Iampietro C."/>
            <person name="Lluch J."/>
            <person name="Castinel A."/>
            <person name="Donnadieu C."/>
            <person name="Desvignes T."/>
            <person name="Floi Bucao C."/>
            <person name="Jouanno E."/>
            <person name="Wen M."/>
            <person name="Mejri S."/>
            <person name="Dirks R."/>
            <person name="Jansen H."/>
            <person name="Henkel C."/>
            <person name="Chen W.J."/>
            <person name="Zahm M."/>
            <person name="Cabau C."/>
            <person name="Klopp C."/>
            <person name="Thompson A.W."/>
            <person name="Robinson-Rechavi M."/>
            <person name="Braasch I."/>
            <person name="Lecointre G."/>
            <person name="Bobe J."/>
            <person name="Postlethwait J.H."/>
            <person name="Berthelot C."/>
            <person name="Roest Crollius H."/>
            <person name="Guiguen Y."/>
        </authorList>
    </citation>
    <scope>NUCLEOTIDE SEQUENCE</scope>
    <source>
        <strain evidence="2">NC1722</strain>
    </source>
</reference>
<gene>
    <name evidence="2" type="ORF">AAFF_G00250960</name>
</gene>